<feature type="transmembrane region" description="Helical" evidence="1">
    <location>
        <begin position="57"/>
        <end position="83"/>
    </location>
</feature>
<comment type="caution">
    <text evidence="2">The sequence shown here is derived from an EMBL/GenBank/DDBJ whole genome shotgun (WGS) entry which is preliminary data.</text>
</comment>
<reference evidence="2 3" key="1">
    <citation type="journal article" date="2022" name="Front. Microbiol.">
        <title>High genomic differentiation and limited gene flow indicate recent cryptic speciation within the genus Laspinema (cyanobacteria).</title>
        <authorList>
            <person name="Stanojkovic A."/>
            <person name="Skoupy S."/>
            <person name="Skaloud P."/>
            <person name="Dvorak P."/>
        </authorList>
    </citation>
    <scope>NUCLEOTIDE SEQUENCE [LARGE SCALE GENOMIC DNA]</scope>
    <source>
        <strain evidence="2 3">D2a</strain>
    </source>
</reference>
<evidence type="ECO:0000256" key="1">
    <source>
        <dbReference type="SAM" id="Phobius"/>
    </source>
</evidence>
<dbReference type="RefSeq" id="WP_368005892.1">
    <property type="nucleotide sequence ID" value="NZ_JAMXFF010000009.1"/>
</dbReference>
<keyword evidence="1" id="KW-0812">Transmembrane</keyword>
<keyword evidence="1" id="KW-1133">Transmembrane helix</keyword>
<keyword evidence="3" id="KW-1185">Reference proteome</keyword>
<proteinExistence type="predicted"/>
<gene>
    <name evidence="2" type="ORF">NG799_07840</name>
</gene>
<keyword evidence="1" id="KW-0472">Membrane</keyword>
<dbReference type="EMBL" id="JAMXFF010000009">
    <property type="protein sequence ID" value="MCT7966243.1"/>
    <property type="molecule type" value="Genomic_DNA"/>
</dbReference>
<evidence type="ECO:0000313" key="3">
    <source>
        <dbReference type="Proteomes" id="UP001525890"/>
    </source>
</evidence>
<protein>
    <submittedName>
        <fullName evidence="2">Uncharacterized protein</fullName>
    </submittedName>
</protein>
<evidence type="ECO:0000313" key="2">
    <source>
        <dbReference type="EMBL" id="MCT7966243.1"/>
    </source>
</evidence>
<dbReference type="Proteomes" id="UP001525890">
    <property type="component" value="Unassembled WGS sequence"/>
</dbReference>
<sequence>MNDSDKIFGIPKSLAKIIAGLAAFVLIASLLSSQICIFSTCTTDSVFTPEMLIGGAVTLILMSMFPIPLVPALLSGLGVWLLLQNLGWFQML</sequence>
<accession>A0ABT2MNE3</accession>
<organism evidence="2 3">
    <name type="scientific">Laspinema palackyanum D2a</name>
    <dbReference type="NCBI Taxonomy" id="2953684"/>
    <lineage>
        <taxon>Bacteria</taxon>
        <taxon>Bacillati</taxon>
        <taxon>Cyanobacteriota</taxon>
        <taxon>Cyanophyceae</taxon>
        <taxon>Oscillatoriophycideae</taxon>
        <taxon>Oscillatoriales</taxon>
        <taxon>Laspinemataceae</taxon>
        <taxon>Laspinema</taxon>
        <taxon>Laspinema palackyanum</taxon>
    </lineage>
</organism>
<name>A0ABT2MNE3_9CYAN</name>